<dbReference type="InterPro" id="IPR003123">
    <property type="entry name" value="VPS9"/>
</dbReference>
<name>A0A9P6KH32_9FUNG</name>
<dbReference type="SMART" id="SM00167">
    <property type="entry name" value="VPS9"/>
    <property type="match status" value="1"/>
</dbReference>
<evidence type="ECO:0000256" key="1">
    <source>
        <dbReference type="SAM" id="MobiDB-lite"/>
    </source>
</evidence>
<dbReference type="AlphaFoldDB" id="A0A9P6KH32"/>
<dbReference type="OrthoDB" id="300289at2759"/>
<evidence type="ECO:0000259" key="3">
    <source>
        <dbReference type="PROSITE" id="PS51205"/>
    </source>
</evidence>
<protein>
    <recommendedName>
        <fullName evidence="6">VPS9 domain-containing protein</fullName>
    </recommendedName>
</protein>
<feature type="domain" description="CUE" evidence="2">
    <location>
        <begin position="783"/>
        <end position="826"/>
    </location>
</feature>
<feature type="compositionally biased region" description="Low complexity" evidence="1">
    <location>
        <begin position="634"/>
        <end position="650"/>
    </location>
</feature>
<feature type="compositionally biased region" description="Polar residues" evidence="1">
    <location>
        <begin position="26"/>
        <end position="36"/>
    </location>
</feature>
<comment type="caution">
    <text evidence="4">The sequence shown here is derived from an EMBL/GenBank/DDBJ whole genome shotgun (WGS) entry which is preliminary data.</text>
</comment>
<dbReference type="Gene3D" id="1.10.8.10">
    <property type="entry name" value="DNA helicase RuvA subunit, C-terminal domain"/>
    <property type="match status" value="1"/>
</dbReference>
<evidence type="ECO:0000259" key="2">
    <source>
        <dbReference type="PROSITE" id="PS51140"/>
    </source>
</evidence>
<dbReference type="GO" id="GO:0043130">
    <property type="term" value="F:ubiquitin binding"/>
    <property type="evidence" value="ECO:0007669"/>
    <property type="project" value="InterPro"/>
</dbReference>
<evidence type="ECO:0008006" key="6">
    <source>
        <dbReference type="Google" id="ProtNLM"/>
    </source>
</evidence>
<dbReference type="Pfam" id="PF02204">
    <property type="entry name" value="VPS9"/>
    <property type="match status" value="1"/>
</dbReference>
<feature type="compositionally biased region" description="Low complexity" evidence="1">
    <location>
        <begin position="703"/>
        <end position="725"/>
    </location>
</feature>
<dbReference type="GO" id="GO:0031267">
    <property type="term" value="F:small GTPase binding"/>
    <property type="evidence" value="ECO:0007669"/>
    <property type="project" value="TreeGrafter"/>
</dbReference>
<feature type="compositionally biased region" description="Polar residues" evidence="1">
    <location>
        <begin position="212"/>
        <end position="225"/>
    </location>
</feature>
<feature type="compositionally biased region" description="Low complexity" evidence="1">
    <location>
        <begin position="38"/>
        <end position="58"/>
    </location>
</feature>
<feature type="compositionally biased region" description="Basic and acidic residues" evidence="1">
    <location>
        <begin position="64"/>
        <end position="73"/>
    </location>
</feature>
<reference evidence="4" key="1">
    <citation type="journal article" date="2020" name="Fungal Divers.">
        <title>Resolving the Mortierellaceae phylogeny through synthesis of multi-gene phylogenetics and phylogenomics.</title>
        <authorList>
            <person name="Vandepol N."/>
            <person name="Liber J."/>
            <person name="Desiro A."/>
            <person name="Na H."/>
            <person name="Kennedy M."/>
            <person name="Barry K."/>
            <person name="Grigoriev I.V."/>
            <person name="Miller A.N."/>
            <person name="O'Donnell K."/>
            <person name="Stajich J.E."/>
            <person name="Bonito G."/>
        </authorList>
    </citation>
    <scope>NUCLEOTIDE SEQUENCE</scope>
    <source>
        <strain evidence="4">KOD1015</strain>
    </source>
</reference>
<dbReference type="Pfam" id="PF18151">
    <property type="entry name" value="DUF5601"/>
    <property type="match status" value="1"/>
</dbReference>
<dbReference type="Gene3D" id="1.10.246.120">
    <property type="match status" value="1"/>
</dbReference>
<dbReference type="Proteomes" id="UP000780801">
    <property type="component" value="Unassembled WGS sequence"/>
</dbReference>
<feature type="compositionally biased region" description="Low complexity" evidence="1">
    <location>
        <begin position="266"/>
        <end position="285"/>
    </location>
</feature>
<feature type="compositionally biased region" description="Pro residues" evidence="1">
    <location>
        <begin position="844"/>
        <end position="858"/>
    </location>
</feature>
<dbReference type="InterPro" id="IPR045046">
    <property type="entry name" value="Vps9-like"/>
</dbReference>
<feature type="compositionally biased region" description="Low complexity" evidence="1">
    <location>
        <begin position="196"/>
        <end position="211"/>
    </location>
</feature>
<feature type="domain" description="VPS9" evidence="3">
    <location>
        <begin position="388"/>
        <end position="523"/>
    </location>
</feature>
<feature type="region of interest" description="Disordered" evidence="1">
    <location>
        <begin position="553"/>
        <end position="652"/>
    </location>
</feature>
<dbReference type="Gene3D" id="1.20.1050.80">
    <property type="entry name" value="VPS9 domain"/>
    <property type="match status" value="1"/>
</dbReference>
<dbReference type="SUPFAM" id="SSF46934">
    <property type="entry name" value="UBA-like"/>
    <property type="match status" value="1"/>
</dbReference>
<feature type="compositionally biased region" description="Basic and acidic residues" evidence="1">
    <location>
        <begin position="862"/>
        <end position="880"/>
    </location>
</feature>
<dbReference type="InterPro" id="IPR009060">
    <property type="entry name" value="UBA-like_sf"/>
</dbReference>
<dbReference type="InterPro" id="IPR037191">
    <property type="entry name" value="VPS9_dom_sf"/>
</dbReference>
<dbReference type="InterPro" id="IPR041545">
    <property type="entry name" value="DUF5601"/>
</dbReference>
<keyword evidence="5" id="KW-1185">Reference proteome</keyword>
<dbReference type="SMART" id="SM00546">
    <property type="entry name" value="CUE"/>
    <property type="match status" value="1"/>
</dbReference>
<proteinExistence type="predicted"/>
<feature type="compositionally biased region" description="Basic and acidic residues" evidence="1">
    <location>
        <begin position="132"/>
        <end position="157"/>
    </location>
</feature>
<evidence type="ECO:0000313" key="5">
    <source>
        <dbReference type="Proteomes" id="UP000780801"/>
    </source>
</evidence>
<sequence>MATDRSQKDSNTTQAGGDSSKIAPDPSQTVDQTPNKESAASPSGATTSSPPAMTTTTLAPPPVRIDDGVKENDVDLLDDNENSSQIPTLTRRKSSLSTLESRLKRASSMDKHVTIVDVATGDVTVPTSDSVIESKGEDSPSAEETAKDEENIKELTKILKQFDPLERSESPKEGKGSEAMAGNSKAQSTDIDSETSAAPSPEISLSLSSSPRTPQQLNSPQTSYDVQMAMSEKAKKAATPSPLTTTKKKSESRQKSSEKSLEKSDPGSNSSKSASQSKQRSSEQSPKPKDVPFDFQKFLEQMRHKNALPITRYFQSFLKEFDKKPWTVNEQIKIIHDFLDFIIGKMALCDPWRNVSDQEFENAKEGMEKLVMNRLFAHTFSPSTTDDAERDEVLAQKIRIFRWVEEKHLDIPHSSNNETFLKSAQSELRKMNSFRAPRDKVICILNCCKFIFTLIRRSEGNSKGADTFLPILIYVVLKANPPNLVSNVQFRNPDKLQAEAGYYLASLMGAISFIENLEVSSLSISAEEFDRQIEATMLELSREKAEAAEAEAAAAAAAAAQSPGRSRQNNSSTDSAAMTPTSGAGNKKQESRLVTMIAGTALSRNNTEKGQRKKEASQINEKQYLVAENPPPDSSSRSSSNASPALSTGSTSSILNPVALIGRGANFAVRTVQKPFDLIEKIFQDSGSDQDENANRAYPGQFQQHQQQLHQQQLQQQQQQQQQQQRPNLGDREGSFTEFMYVPSGGQLQQPSPQQPRFTAQQPPLLAGQGGAPPMSPQQITIEYSKALETLTDMFPTCERQVCEVILQANDGRLSPSIDALLEISSANESKSDQGQEIVAILDPTPPPFETLQSPPPLPRRRVLEEPRDTPDQTGADERS</sequence>
<dbReference type="GO" id="GO:0005085">
    <property type="term" value="F:guanyl-nucleotide exchange factor activity"/>
    <property type="evidence" value="ECO:0007669"/>
    <property type="project" value="InterPro"/>
</dbReference>
<accession>A0A9P6KH32</accession>
<organism evidence="4 5">
    <name type="scientific">Lunasporangiospora selenospora</name>
    <dbReference type="NCBI Taxonomy" id="979761"/>
    <lineage>
        <taxon>Eukaryota</taxon>
        <taxon>Fungi</taxon>
        <taxon>Fungi incertae sedis</taxon>
        <taxon>Mucoromycota</taxon>
        <taxon>Mortierellomycotina</taxon>
        <taxon>Mortierellomycetes</taxon>
        <taxon>Mortierellales</taxon>
        <taxon>Mortierellaceae</taxon>
        <taxon>Lunasporangiospora</taxon>
    </lineage>
</organism>
<feature type="compositionally biased region" description="Basic and acidic residues" evidence="1">
    <location>
        <begin position="163"/>
        <end position="176"/>
    </location>
</feature>
<dbReference type="PROSITE" id="PS51205">
    <property type="entry name" value="VPS9"/>
    <property type="match status" value="1"/>
</dbReference>
<dbReference type="EMBL" id="JAABOA010000359">
    <property type="protein sequence ID" value="KAF9584663.1"/>
    <property type="molecule type" value="Genomic_DNA"/>
</dbReference>
<dbReference type="PROSITE" id="PS51140">
    <property type="entry name" value="CUE"/>
    <property type="match status" value="1"/>
</dbReference>
<feature type="region of interest" description="Disordered" evidence="1">
    <location>
        <begin position="1"/>
        <end position="97"/>
    </location>
</feature>
<gene>
    <name evidence="4" type="ORF">BGW38_005660</name>
</gene>
<dbReference type="InterPro" id="IPR003892">
    <property type="entry name" value="CUE"/>
</dbReference>
<feature type="compositionally biased region" description="Polar residues" evidence="1">
    <location>
        <begin position="563"/>
        <end position="584"/>
    </location>
</feature>
<feature type="compositionally biased region" description="Basic and acidic residues" evidence="1">
    <location>
        <begin position="606"/>
        <end position="616"/>
    </location>
</feature>
<evidence type="ECO:0000313" key="4">
    <source>
        <dbReference type="EMBL" id="KAF9584663.1"/>
    </source>
</evidence>
<dbReference type="PANTHER" id="PTHR23101:SF25">
    <property type="entry name" value="GTPASE-ACTIVATING PROTEIN AND VPS9 DOMAIN-CONTAINING PROTEIN 1"/>
    <property type="match status" value="1"/>
</dbReference>
<feature type="region of interest" description="Disordered" evidence="1">
    <location>
        <begin position="120"/>
        <end position="291"/>
    </location>
</feature>
<dbReference type="GO" id="GO:0016192">
    <property type="term" value="P:vesicle-mediated transport"/>
    <property type="evidence" value="ECO:0007669"/>
    <property type="project" value="InterPro"/>
</dbReference>
<dbReference type="PANTHER" id="PTHR23101">
    <property type="entry name" value="RAB GDP/GTP EXCHANGE FACTOR"/>
    <property type="match status" value="1"/>
</dbReference>
<dbReference type="SUPFAM" id="SSF109993">
    <property type="entry name" value="VPS9 domain"/>
    <property type="match status" value="1"/>
</dbReference>
<feature type="region of interest" description="Disordered" evidence="1">
    <location>
        <begin position="701"/>
        <end position="775"/>
    </location>
</feature>
<feature type="compositionally biased region" description="Low complexity" evidence="1">
    <location>
        <begin position="743"/>
        <end position="767"/>
    </location>
</feature>
<dbReference type="GO" id="GO:0030139">
    <property type="term" value="C:endocytic vesicle"/>
    <property type="evidence" value="ECO:0007669"/>
    <property type="project" value="TreeGrafter"/>
</dbReference>
<dbReference type="GO" id="GO:0005829">
    <property type="term" value="C:cytosol"/>
    <property type="evidence" value="ECO:0007669"/>
    <property type="project" value="TreeGrafter"/>
</dbReference>
<feature type="region of interest" description="Disordered" evidence="1">
    <location>
        <begin position="828"/>
        <end position="880"/>
    </location>
</feature>
<feature type="compositionally biased region" description="Basic and acidic residues" evidence="1">
    <location>
        <begin position="248"/>
        <end position="265"/>
    </location>
</feature>